<dbReference type="FunFam" id="3.10.50.40:FF:000001">
    <property type="entry name" value="Trigger factor"/>
    <property type="match status" value="1"/>
</dbReference>
<dbReference type="Pfam" id="PF05697">
    <property type="entry name" value="Trigger_N"/>
    <property type="match status" value="1"/>
</dbReference>
<dbReference type="NCBIfam" id="TIGR00115">
    <property type="entry name" value="tig"/>
    <property type="match status" value="1"/>
</dbReference>
<reference evidence="15 16" key="1">
    <citation type="journal article" date="2014" name="Int. J. Syst. Evol. Microbiol.">
        <title>Complete genome sequence of Corynebacterium casei LMG S-19264T (=DSM 44701T), isolated from a smear-ripened cheese.</title>
        <authorList>
            <consortium name="US DOE Joint Genome Institute (JGI-PGF)"/>
            <person name="Walter F."/>
            <person name="Albersmeier A."/>
            <person name="Kalinowski J."/>
            <person name="Ruckert C."/>
        </authorList>
    </citation>
    <scope>NUCLEOTIDE SEQUENCE [LARGE SCALE GENOMIC DNA]</scope>
    <source>
        <strain evidence="15 16">NBRC 110095</strain>
    </source>
</reference>
<dbReference type="InterPro" id="IPR037041">
    <property type="entry name" value="Trigger_fac_C_sf"/>
</dbReference>
<proteinExistence type="inferred from homology"/>
<dbReference type="EMBL" id="BSPD01000064">
    <property type="protein sequence ID" value="GLS26941.1"/>
    <property type="molecule type" value="Genomic_DNA"/>
</dbReference>
<evidence type="ECO:0000313" key="16">
    <source>
        <dbReference type="Proteomes" id="UP001156870"/>
    </source>
</evidence>
<dbReference type="PANTHER" id="PTHR30560:SF3">
    <property type="entry name" value="TRIGGER FACTOR-LIKE PROTEIN TIG, CHLOROPLASTIC"/>
    <property type="match status" value="1"/>
</dbReference>
<comment type="caution">
    <text evidence="15">The sequence shown here is derived from an EMBL/GenBank/DDBJ whole genome shotgun (WGS) entry which is preliminary data.</text>
</comment>
<dbReference type="GO" id="GO:0043022">
    <property type="term" value="F:ribosome binding"/>
    <property type="evidence" value="ECO:0007669"/>
    <property type="project" value="TreeGrafter"/>
</dbReference>
<keyword evidence="5 11" id="KW-0132">Cell division</keyword>
<dbReference type="EC" id="5.2.1.8" evidence="3 11"/>
<dbReference type="PIRSF" id="PIRSF003095">
    <property type="entry name" value="Trigger_factor"/>
    <property type="match status" value="1"/>
</dbReference>
<evidence type="ECO:0000256" key="9">
    <source>
        <dbReference type="ARBA" id="ARBA00023306"/>
    </source>
</evidence>
<keyword evidence="6 11" id="KW-0697">Rotamase</keyword>
<dbReference type="GO" id="GO:0015031">
    <property type="term" value="P:protein transport"/>
    <property type="evidence" value="ECO:0007669"/>
    <property type="project" value="UniProtKB-UniRule"/>
</dbReference>
<dbReference type="InterPro" id="IPR008880">
    <property type="entry name" value="Trigger_fac_C"/>
</dbReference>
<evidence type="ECO:0000256" key="11">
    <source>
        <dbReference type="HAMAP-Rule" id="MF_00303"/>
    </source>
</evidence>
<dbReference type="InterPro" id="IPR027304">
    <property type="entry name" value="Trigger_fact/SurA_dom_sf"/>
</dbReference>
<dbReference type="AlphaFoldDB" id="A0AA37T700"/>
<keyword evidence="9 11" id="KW-0131">Cell cycle</keyword>
<evidence type="ECO:0000256" key="2">
    <source>
        <dbReference type="ARBA" id="ARBA00005464"/>
    </source>
</evidence>
<accession>A0AA37T700</accession>
<dbReference type="InterPro" id="IPR008881">
    <property type="entry name" value="Trigger_fac_ribosome-bd_bac"/>
</dbReference>
<dbReference type="GO" id="GO:0043335">
    <property type="term" value="P:protein unfolding"/>
    <property type="evidence" value="ECO:0007669"/>
    <property type="project" value="TreeGrafter"/>
</dbReference>
<feature type="domain" description="PPIase FKBP-type" evidence="14">
    <location>
        <begin position="161"/>
        <end position="241"/>
    </location>
</feature>
<dbReference type="PANTHER" id="PTHR30560">
    <property type="entry name" value="TRIGGER FACTOR CHAPERONE AND PEPTIDYL-PROLYL CIS/TRANS ISOMERASE"/>
    <property type="match status" value="1"/>
</dbReference>
<dbReference type="InterPro" id="IPR046357">
    <property type="entry name" value="PPIase_dom_sf"/>
</dbReference>
<dbReference type="SUPFAM" id="SSF102735">
    <property type="entry name" value="Trigger factor ribosome-binding domain"/>
    <property type="match status" value="1"/>
</dbReference>
<comment type="catalytic activity">
    <reaction evidence="1 11 12">
        <text>[protein]-peptidylproline (omega=180) = [protein]-peptidylproline (omega=0)</text>
        <dbReference type="Rhea" id="RHEA:16237"/>
        <dbReference type="Rhea" id="RHEA-COMP:10747"/>
        <dbReference type="Rhea" id="RHEA-COMP:10748"/>
        <dbReference type="ChEBI" id="CHEBI:83833"/>
        <dbReference type="ChEBI" id="CHEBI:83834"/>
        <dbReference type="EC" id="5.2.1.8"/>
    </reaction>
</comment>
<dbReference type="GO" id="GO:0005737">
    <property type="term" value="C:cytoplasm"/>
    <property type="evidence" value="ECO:0007669"/>
    <property type="project" value="UniProtKB-SubCell"/>
</dbReference>
<dbReference type="RefSeq" id="WP_232594451.1">
    <property type="nucleotide sequence ID" value="NZ_BSPD01000064.1"/>
</dbReference>
<dbReference type="Pfam" id="PF00254">
    <property type="entry name" value="FKBP_C"/>
    <property type="match status" value="1"/>
</dbReference>
<dbReference type="SUPFAM" id="SSF109998">
    <property type="entry name" value="Triger factor/SurA peptide-binding domain-like"/>
    <property type="match status" value="1"/>
</dbReference>
<evidence type="ECO:0000256" key="12">
    <source>
        <dbReference type="PROSITE-ProRule" id="PRU00277"/>
    </source>
</evidence>
<dbReference type="GO" id="GO:0003755">
    <property type="term" value="F:peptidyl-prolyl cis-trans isomerase activity"/>
    <property type="evidence" value="ECO:0007669"/>
    <property type="project" value="UniProtKB-UniRule"/>
</dbReference>
<dbReference type="GO" id="GO:0051083">
    <property type="term" value="P:'de novo' cotranslational protein folding"/>
    <property type="evidence" value="ECO:0007669"/>
    <property type="project" value="TreeGrafter"/>
</dbReference>
<evidence type="ECO:0000256" key="8">
    <source>
        <dbReference type="ARBA" id="ARBA00023235"/>
    </source>
</evidence>
<dbReference type="GO" id="GO:0044183">
    <property type="term" value="F:protein folding chaperone"/>
    <property type="evidence" value="ECO:0007669"/>
    <property type="project" value="TreeGrafter"/>
</dbReference>
<evidence type="ECO:0000256" key="1">
    <source>
        <dbReference type="ARBA" id="ARBA00000971"/>
    </source>
</evidence>
<dbReference type="Gene3D" id="3.30.70.1050">
    <property type="entry name" value="Trigger factor ribosome-binding domain"/>
    <property type="match status" value="1"/>
</dbReference>
<evidence type="ECO:0000256" key="7">
    <source>
        <dbReference type="ARBA" id="ARBA00023186"/>
    </source>
</evidence>
<gene>
    <name evidence="11 15" type="primary">tig</name>
    <name evidence="15" type="ORF">GCM10007877_26600</name>
</gene>
<dbReference type="Gene3D" id="3.10.50.40">
    <property type="match status" value="1"/>
</dbReference>
<evidence type="ECO:0000256" key="13">
    <source>
        <dbReference type="RuleBase" id="RU003914"/>
    </source>
</evidence>
<evidence type="ECO:0000256" key="5">
    <source>
        <dbReference type="ARBA" id="ARBA00022618"/>
    </source>
</evidence>
<dbReference type="GO" id="GO:0051301">
    <property type="term" value="P:cell division"/>
    <property type="evidence" value="ECO:0007669"/>
    <property type="project" value="UniProtKB-KW"/>
</dbReference>
<dbReference type="PROSITE" id="PS50059">
    <property type="entry name" value="FKBP_PPIASE"/>
    <property type="match status" value="1"/>
</dbReference>
<dbReference type="HAMAP" id="MF_00303">
    <property type="entry name" value="Trigger_factor_Tig"/>
    <property type="match status" value="1"/>
</dbReference>
<dbReference type="InterPro" id="IPR005215">
    <property type="entry name" value="Trig_fac"/>
</dbReference>
<evidence type="ECO:0000313" key="15">
    <source>
        <dbReference type="EMBL" id="GLS26941.1"/>
    </source>
</evidence>
<protein>
    <recommendedName>
        <fullName evidence="4 11">Trigger factor</fullName>
        <shortName evidence="11">TF</shortName>
        <ecNumber evidence="3 11">5.2.1.8</ecNumber>
    </recommendedName>
    <alternativeName>
        <fullName evidence="10 11">PPIase</fullName>
    </alternativeName>
</protein>
<dbReference type="InterPro" id="IPR001179">
    <property type="entry name" value="PPIase_FKBP_dom"/>
</dbReference>
<comment type="domain">
    <text evidence="11">Consists of 3 domains; the N-terminus binds the ribosome, the middle domain has PPIase activity, while the C-terminus has intrinsic chaperone activity on its own.</text>
</comment>
<dbReference type="InterPro" id="IPR036611">
    <property type="entry name" value="Trigger_fac_ribosome-bd_sf"/>
</dbReference>
<evidence type="ECO:0000259" key="14">
    <source>
        <dbReference type="PROSITE" id="PS50059"/>
    </source>
</evidence>
<keyword evidence="16" id="KW-1185">Reference proteome</keyword>
<comment type="similarity">
    <text evidence="2 11 13">Belongs to the FKBP-type PPIase family. Tig subfamily.</text>
</comment>
<evidence type="ECO:0000256" key="3">
    <source>
        <dbReference type="ARBA" id="ARBA00013194"/>
    </source>
</evidence>
<comment type="function">
    <text evidence="11">Involved in protein export. Acts as a chaperone by maintaining the newly synthesized protein in an open conformation. Functions as a peptidyl-prolyl cis-trans isomerase.</text>
</comment>
<evidence type="ECO:0000256" key="10">
    <source>
        <dbReference type="ARBA" id="ARBA00029986"/>
    </source>
</evidence>
<dbReference type="Proteomes" id="UP001156870">
    <property type="component" value="Unassembled WGS sequence"/>
</dbReference>
<keyword evidence="8 11" id="KW-0413">Isomerase</keyword>
<keyword evidence="7 11" id="KW-0143">Chaperone</keyword>
<dbReference type="SUPFAM" id="SSF54534">
    <property type="entry name" value="FKBP-like"/>
    <property type="match status" value="1"/>
</dbReference>
<comment type="subcellular location">
    <subcellularLocation>
        <location evidence="11">Cytoplasm</location>
    </subcellularLocation>
    <text evidence="11">About half TF is bound to the ribosome near the polypeptide exit tunnel while the other half is free in the cytoplasm.</text>
</comment>
<dbReference type="Pfam" id="PF05698">
    <property type="entry name" value="Trigger_C"/>
    <property type="match status" value="1"/>
</dbReference>
<organism evidence="15 16">
    <name type="scientific">Marinibactrum halimedae</name>
    <dbReference type="NCBI Taxonomy" id="1444977"/>
    <lineage>
        <taxon>Bacteria</taxon>
        <taxon>Pseudomonadati</taxon>
        <taxon>Pseudomonadota</taxon>
        <taxon>Gammaproteobacteria</taxon>
        <taxon>Cellvibrionales</taxon>
        <taxon>Cellvibrionaceae</taxon>
        <taxon>Marinibactrum</taxon>
    </lineage>
</organism>
<evidence type="ECO:0000256" key="4">
    <source>
        <dbReference type="ARBA" id="ARBA00016902"/>
    </source>
</evidence>
<name>A0AA37T700_9GAMM</name>
<evidence type="ECO:0000256" key="6">
    <source>
        <dbReference type="ARBA" id="ARBA00023110"/>
    </source>
</evidence>
<keyword evidence="11" id="KW-0963">Cytoplasm</keyword>
<sequence>MQVSIEATSGLERRLTVGIPAEQFDGEVEKRLKEAAKTVRLNGFRKGKVPLKVVKQRFGASVRQEVMGELINRSFYDAVKEKDVKPAGQPSIEPTETAEGKDFEYVATFEVYPEVDVADMSAFEITKLIAEVGDEDVEKMIDILRKQQGTWDVVERAANDGDQVLIDFVGTKDGEEFAGGKGEDQKLILGSGQMIPGFESGLEGAKAGDKKSLDLTFPDDYHAEDLKGAAVTFEVTVKEVSEQTLPELNEELFNKFGIETDDETVFRTEVKSNMERELKNAAKNKLKTQVMDKLVDANEVEMPKALIDAEIDGLRAQMAQQFGESAQKMDLRSILPDSMFEEQGKRRVALGLIVGEIVKKQDIKVDQDRVKSMVEEIASTYQEPSEVIDYYFSNQQLLASVESVVLEDQVVDHILSVATVNEEQSTYEDVIKPQQEQ</sequence>
<dbReference type="Gene3D" id="1.10.3120.10">
    <property type="entry name" value="Trigger factor, C-terminal domain"/>
    <property type="match status" value="1"/>
</dbReference>